<keyword evidence="3" id="KW-1185">Reference proteome</keyword>
<gene>
    <name evidence="2" type="ORF">MiSe_60580</name>
</gene>
<sequence>MYLKFCAAAAIATPFSLATTALAANPSLRQALPTYQVTMVHNTFSPLSPSSTLVAQTSWKEFSSSEGKFAISMPGTPKQETETDEDGLTSHSFTVELQNPDSAYLVTYYDVPEVAKATPEQVKELLDGTPDAFAKGGNANLTRAQNIILDGNPGREFEFTSSEGFSGKGRVYLVQQRLFLVVAIAPQTQSIQRFLDSFRLL</sequence>
<evidence type="ECO:0000313" key="2">
    <source>
        <dbReference type="EMBL" id="GET41246.1"/>
    </source>
</evidence>
<evidence type="ECO:0000313" key="3">
    <source>
        <dbReference type="Proteomes" id="UP001050975"/>
    </source>
</evidence>
<organism evidence="2 3">
    <name type="scientific">Microseira wollei NIES-4236</name>
    <dbReference type="NCBI Taxonomy" id="2530354"/>
    <lineage>
        <taxon>Bacteria</taxon>
        <taxon>Bacillati</taxon>
        <taxon>Cyanobacteriota</taxon>
        <taxon>Cyanophyceae</taxon>
        <taxon>Oscillatoriophycideae</taxon>
        <taxon>Aerosakkonematales</taxon>
        <taxon>Aerosakkonemataceae</taxon>
        <taxon>Microseira</taxon>
    </lineage>
</organism>
<dbReference type="AlphaFoldDB" id="A0AAV3XKE2"/>
<feature type="chain" id="PRO_5043763833" evidence="1">
    <location>
        <begin position="24"/>
        <end position="201"/>
    </location>
</feature>
<evidence type="ECO:0000256" key="1">
    <source>
        <dbReference type="SAM" id="SignalP"/>
    </source>
</evidence>
<name>A0AAV3XKE2_9CYAN</name>
<accession>A0AAV3XKE2</accession>
<comment type="caution">
    <text evidence="2">The sequence shown here is derived from an EMBL/GenBank/DDBJ whole genome shotgun (WGS) entry which is preliminary data.</text>
</comment>
<reference evidence="2" key="1">
    <citation type="submission" date="2019-10" db="EMBL/GenBank/DDBJ databases">
        <title>Draft genome sequece of Microseira wollei NIES-4236.</title>
        <authorList>
            <person name="Yamaguchi H."/>
            <person name="Suzuki S."/>
            <person name="Kawachi M."/>
        </authorList>
    </citation>
    <scope>NUCLEOTIDE SEQUENCE</scope>
    <source>
        <strain evidence="2">NIES-4236</strain>
    </source>
</reference>
<protein>
    <submittedName>
        <fullName evidence="2">Uncharacterized protein</fullName>
    </submittedName>
</protein>
<proteinExistence type="predicted"/>
<dbReference type="EMBL" id="BLAY01000115">
    <property type="protein sequence ID" value="GET41246.1"/>
    <property type="molecule type" value="Genomic_DNA"/>
</dbReference>
<feature type="signal peptide" evidence="1">
    <location>
        <begin position="1"/>
        <end position="23"/>
    </location>
</feature>
<keyword evidence="1" id="KW-0732">Signal</keyword>
<dbReference type="Proteomes" id="UP001050975">
    <property type="component" value="Unassembled WGS sequence"/>
</dbReference>
<dbReference type="RefSeq" id="WP_226587465.1">
    <property type="nucleotide sequence ID" value="NZ_BLAY01000115.1"/>
</dbReference>